<dbReference type="InterPro" id="IPR046676">
    <property type="entry name" value="DUF6546"/>
</dbReference>
<dbReference type="EMBL" id="CAIJEO010000007">
    <property type="protein sequence ID" value="CAD0097249.1"/>
    <property type="molecule type" value="Genomic_DNA"/>
</dbReference>
<feature type="domain" description="F-box" evidence="1">
    <location>
        <begin position="2"/>
        <end position="48"/>
    </location>
</feature>
<keyword evidence="3" id="KW-1185">Reference proteome</keyword>
<accession>A0A9N8K087</accession>
<evidence type="ECO:0000313" key="2">
    <source>
        <dbReference type="EMBL" id="CAD0097249.1"/>
    </source>
</evidence>
<protein>
    <recommendedName>
        <fullName evidence="1">F-box domain-containing protein</fullName>
    </recommendedName>
</protein>
<reference evidence="2" key="1">
    <citation type="submission" date="2020-06" db="EMBL/GenBank/DDBJ databases">
        <authorList>
            <person name="Onetto C."/>
        </authorList>
    </citation>
    <scope>NUCLEOTIDE SEQUENCE</scope>
</reference>
<proteinExistence type="predicted"/>
<comment type="caution">
    <text evidence="2">The sequence shown here is derived from an EMBL/GenBank/DDBJ whole genome shotgun (WGS) entry which is preliminary data.</text>
</comment>
<dbReference type="OrthoDB" id="5985073at2759"/>
<dbReference type="InterPro" id="IPR001810">
    <property type="entry name" value="F-box_dom"/>
</dbReference>
<gene>
    <name evidence="2" type="ORF">AWRI4233_LOCUS6133</name>
</gene>
<evidence type="ECO:0000313" key="3">
    <source>
        <dbReference type="Proteomes" id="UP000714618"/>
    </source>
</evidence>
<evidence type="ECO:0000259" key="1">
    <source>
        <dbReference type="PROSITE" id="PS50181"/>
    </source>
</evidence>
<dbReference type="AlphaFoldDB" id="A0A9N8K087"/>
<dbReference type="Proteomes" id="UP000714618">
    <property type="component" value="Unassembled WGS sequence"/>
</dbReference>
<dbReference type="PROSITE" id="PS50181">
    <property type="entry name" value="FBOX"/>
    <property type="match status" value="1"/>
</dbReference>
<dbReference type="Pfam" id="PF20183">
    <property type="entry name" value="DUF6546"/>
    <property type="match status" value="1"/>
</dbReference>
<name>A0A9N8K087_9PEZI</name>
<organism evidence="2 3">
    <name type="scientific">Aureobasidium mustum</name>
    <dbReference type="NCBI Taxonomy" id="2773714"/>
    <lineage>
        <taxon>Eukaryota</taxon>
        <taxon>Fungi</taxon>
        <taxon>Dikarya</taxon>
        <taxon>Ascomycota</taxon>
        <taxon>Pezizomycotina</taxon>
        <taxon>Dothideomycetes</taxon>
        <taxon>Dothideomycetidae</taxon>
        <taxon>Dothideales</taxon>
        <taxon>Saccotheciaceae</taxon>
        <taxon>Aureobasidium</taxon>
    </lineage>
</organism>
<sequence length="484" mass="55328">MNMSFNDLPPSILLSIASRLEEVDFLAGYATIDRPWNSVVEALTFRELRSKSFEHLSRIPDRMNPDRWEALRALDIIIQLPEYGREKWHDLEIEKDKHTNNVVLSDSLRETFATINSWQQYRCGPPQMTLAIQAISKSDYCHLDIRNRIKRRGNAAPSMEDVRIEASYLHLLGDLPYCPSVSSLVFRGARLLRQLPGEPSRPCCPRLLSGENVIRIIKACRSANIVQLELSDQESNNSELRDRERTDFATSLLDLPQSVTHLELQYPGVANQLFDPPSIPLLNGKDLLSHSLNTVSRKLETLEINAVLSDDLFGVSDSGSSWPQLRSLRIYFEPCTPTGEWMLELDQQDTEIEPDDDEDEQYEDLGIYRRQTEMPARMHFPPRSFRTMVNIDVFDDISLAAAKALTKMPNLRDLKLIVGNEEPETGCLCTFTSDGRSSHKVVWRSRSATMYEPHEDVIAAWKHVFEKRTGELEVQVLGHEHSPI</sequence>